<gene>
    <name evidence="12" type="ORF">M409DRAFT_59384</name>
</gene>
<proteinExistence type="inferred from homology"/>
<keyword evidence="6" id="KW-0460">Magnesium</keyword>
<evidence type="ECO:0000259" key="11">
    <source>
        <dbReference type="SMART" id="SM01329"/>
    </source>
</evidence>
<comment type="catalytic activity">
    <reaction evidence="10">
        <text>(R)-malate + NAD(+) = pyruvate + CO2 + NADH</text>
        <dbReference type="Rhea" id="RHEA:18365"/>
        <dbReference type="ChEBI" id="CHEBI:15361"/>
        <dbReference type="ChEBI" id="CHEBI:15588"/>
        <dbReference type="ChEBI" id="CHEBI:16526"/>
        <dbReference type="ChEBI" id="CHEBI:57540"/>
        <dbReference type="ChEBI" id="CHEBI:57945"/>
        <dbReference type="EC" id="1.1.1.83"/>
    </reaction>
</comment>
<keyword evidence="8" id="KW-0520">NAD</keyword>
<evidence type="ECO:0000256" key="7">
    <source>
        <dbReference type="ARBA" id="ARBA00023002"/>
    </source>
</evidence>
<dbReference type="PANTHER" id="PTHR43275:SF1">
    <property type="entry name" value="D-MALATE DEHYDROGENASE [DECARBOXYLATING]"/>
    <property type="match status" value="1"/>
</dbReference>
<evidence type="ECO:0000256" key="8">
    <source>
        <dbReference type="ARBA" id="ARBA00023027"/>
    </source>
</evidence>
<dbReference type="InterPro" id="IPR050501">
    <property type="entry name" value="ICDH/IPMDH"/>
</dbReference>
<feature type="domain" description="Isopropylmalate dehydrogenase-like" evidence="11">
    <location>
        <begin position="8"/>
        <end position="358"/>
    </location>
</feature>
<evidence type="ECO:0000256" key="1">
    <source>
        <dbReference type="ARBA" id="ARBA00001936"/>
    </source>
</evidence>
<dbReference type="InterPro" id="IPR019818">
    <property type="entry name" value="IsoCit/isopropylmalate_DH_CS"/>
</dbReference>
<sequence>MTNTTTYNIASIPGDGIGVDVTEAAEAVLNKLAETVGTFKFNFTTFDWSSKKYLERGWYMPEDGMQQLSKYDAIFFGAVGSPDVPDHISLWGLILPIRKYNNQYVNVRPTRILPGTVAPLAQCRERPQDIDWMIIRENSEGEYAGQGGTTHENSPDTIATEVAIFTRVGIERIMRFAFETAKSRPRKKLTMVTKSNAQRHGMVLWDKVFHEVAKEYEGVVEWDKMLVDAMTVRMVNKPESMDTIVATNLHADILSDLAAALAGSIGIAPSANLDPTRKYPSMFEPIHGSAPDIAGQGIANPVGAFWSAAEMVRWVGQGKLDKVADDFMQAIENVTSNPKTRTKDMGGSANTKETTEAVIKQIDVVFGKK</sequence>
<dbReference type="EC" id="1.1.1.83" evidence="4"/>
<keyword evidence="13" id="KW-1185">Reference proteome</keyword>
<dbReference type="SUPFAM" id="SSF53659">
    <property type="entry name" value="Isocitrate/Isopropylmalate dehydrogenase-like"/>
    <property type="match status" value="1"/>
</dbReference>
<dbReference type="PANTHER" id="PTHR43275">
    <property type="entry name" value="D-MALATE DEHYDROGENASE [DECARBOXYLATING]"/>
    <property type="match status" value="1"/>
</dbReference>
<evidence type="ECO:0000256" key="3">
    <source>
        <dbReference type="ARBA" id="ARBA00007769"/>
    </source>
</evidence>
<comment type="similarity">
    <text evidence="3">Belongs to the isocitrate and isopropylmalate dehydrogenases family.</text>
</comment>
<dbReference type="Gene3D" id="3.40.718.10">
    <property type="entry name" value="Isopropylmalate Dehydrogenase"/>
    <property type="match status" value="1"/>
</dbReference>
<dbReference type="Proteomes" id="UP000799537">
    <property type="component" value="Unassembled WGS sequence"/>
</dbReference>
<protein>
    <recommendedName>
        <fullName evidence="4">D-malate dehydrogenase (decarboxylating)</fullName>
        <ecNumber evidence="4">1.1.1.83</ecNumber>
    </recommendedName>
</protein>
<evidence type="ECO:0000256" key="4">
    <source>
        <dbReference type="ARBA" id="ARBA00013126"/>
    </source>
</evidence>
<comment type="cofactor">
    <cofactor evidence="1">
        <name>Mn(2+)</name>
        <dbReference type="ChEBI" id="CHEBI:29035"/>
    </cofactor>
</comment>
<dbReference type="NCBIfam" id="TIGR02089">
    <property type="entry name" value="TTC"/>
    <property type="match status" value="1"/>
</dbReference>
<dbReference type="AlphaFoldDB" id="A0A6A6C4L2"/>
<dbReference type="Pfam" id="PF00180">
    <property type="entry name" value="Iso_dh"/>
    <property type="match status" value="1"/>
</dbReference>
<organism evidence="12 13">
    <name type="scientific">Zasmidium cellare ATCC 36951</name>
    <dbReference type="NCBI Taxonomy" id="1080233"/>
    <lineage>
        <taxon>Eukaryota</taxon>
        <taxon>Fungi</taxon>
        <taxon>Dikarya</taxon>
        <taxon>Ascomycota</taxon>
        <taxon>Pezizomycotina</taxon>
        <taxon>Dothideomycetes</taxon>
        <taxon>Dothideomycetidae</taxon>
        <taxon>Mycosphaerellales</taxon>
        <taxon>Mycosphaerellaceae</taxon>
        <taxon>Zasmidium</taxon>
    </lineage>
</organism>
<dbReference type="InterPro" id="IPR011829">
    <property type="entry name" value="TTC_DH"/>
</dbReference>
<evidence type="ECO:0000313" key="13">
    <source>
        <dbReference type="Proteomes" id="UP000799537"/>
    </source>
</evidence>
<dbReference type="GO" id="GO:0046553">
    <property type="term" value="F:D-malate dehydrogenase (decarboxylating) (NAD+) activity"/>
    <property type="evidence" value="ECO:0007669"/>
    <property type="project" value="UniProtKB-EC"/>
</dbReference>
<evidence type="ECO:0000256" key="5">
    <source>
        <dbReference type="ARBA" id="ARBA00022723"/>
    </source>
</evidence>
<dbReference type="GO" id="GO:0000287">
    <property type="term" value="F:magnesium ion binding"/>
    <property type="evidence" value="ECO:0007669"/>
    <property type="project" value="InterPro"/>
</dbReference>
<dbReference type="RefSeq" id="XP_033662009.1">
    <property type="nucleotide sequence ID" value="XM_033814174.1"/>
</dbReference>
<evidence type="ECO:0000256" key="2">
    <source>
        <dbReference type="ARBA" id="ARBA00001946"/>
    </source>
</evidence>
<keyword evidence="9" id="KW-0464">Manganese</keyword>
<keyword evidence="5" id="KW-0479">Metal-binding</keyword>
<evidence type="ECO:0000256" key="9">
    <source>
        <dbReference type="ARBA" id="ARBA00023211"/>
    </source>
</evidence>
<reference evidence="12" key="1">
    <citation type="journal article" date="2020" name="Stud. Mycol.">
        <title>101 Dothideomycetes genomes: a test case for predicting lifestyles and emergence of pathogens.</title>
        <authorList>
            <person name="Haridas S."/>
            <person name="Albert R."/>
            <person name="Binder M."/>
            <person name="Bloem J."/>
            <person name="Labutti K."/>
            <person name="Salamov A."/>
            <person name="Andreopoulos B."/>
            <person name="Baker S."/>
            <person name="Barry K."/>
            <person name="Bills G."/>
            <person name="Bluhm B."/>
            <person name="Cannon C."/>
            <person name="Castanera R."/>
            <person name="Culley D."/>
            <person name="Daum C."/>
            <person name="Ezra D."/>
            <person name="Gonzalez J."/>
            <person name="Henrissat B."/>
            <person name="Kuo A."/>
            <person name="Liang C."/>
            <person name="Lipzen A."/>
            <person name="Lutzoni F."/>
            <person name="Magnuson J."/>
            <person name="Mondo S."/>
            <person name="Nolan M."/>
            <person name="Ohm R."/>
            <person name="Pangilinan J."/>
            <person name="Park H.-J."/>
            <person name="Ramirez L."/>
            <person name="Alfaro M."/>
            <person name="Sun H."/>
            <person name="Tritt A."/>
            <person name="Yoshinaga Y."/>
            <person name="Zwiers L.-H."/>
            <person name="Turgeon B."/>
            <person name="Goodwin S."/>
            <person name="Spatafora J."/>
            <person name="Crous P."/>
            <person name="Grigoriev I."/>
        </authorList>
    </citation>
    <scope>NUCLEOTIDE SEQUENCE</scope>
    <source>
        <strain evidence="12">ATCC 36951</strain>
    </source>
</reference>
<dbReference type="GeneID" id="54567446"/>
<evidence type="ECO:0000256" key="6">
    <source>
        <dbReference type="ARBA" id="ARBA00022842"/>
    </source>
</evidence>
<dbReference type="PROSITE" id="PS00470">
    <property type="entry name" value="IDH_IMDH"/>
    <property type="match status" value="1"/>
</dbReference>
<accession>A0A6A6C4L2</accession>
<dbReference type="GO" id="GO:0051287">
    <property type="term" value="F:NAD binding"/>
    <property type="evidence" value="ECO:0007669"/>
    <property type="project" value="InterPro"/>
</dbReference>
<dbReference type="OrthoDB" id="10261637at2759"/>
<dbReference type="EMBL" id="ML993621">
    <property type="protein sequence ID" value="KAF2161120.1"/>
    <property type="molecule type" value="Genomic_DNA"/>
</dbReference>
<dbReference type="SMART" id="SM01329">
    <property type="entry name" value="Iso_dh"/>
    <property type="match status" value="1"/>
</dbReference>
<keyword evidence="7" id="KW-0560">Oxidoreductase</keyword>
<name>A0A6A6C4L2_ZASCE</name>
<dbReference type="InterPro" id="IPR024084">
    <property type="entry name" value="IsoPropMal-DH-like_dom"/>
</dbReference>
<evidence type="ECO:0000313" key="12">
    <source>
        <dbReference type="EMBL" id="KAF2161120.1"/>
    </source>
</evidence>
<evidence type="ECO:0000256" key="10">
    <source>
        <dbReference type="ARBA" id="ARBA00049301"/>
    </source>
</evidence>
<comment type="cofactor">
    <cofactor evidence="2">
        <name>Mg(2+)</name>
        <dbReference type="ChEBI" id="CHEBI:18420"/>
    </cofactor>
</comment>